<gene>
    <name evidence="3" type="ORF">ES676_04105</name>
</gene>
<keyword evidence="1" id="KW-0472">Membrane</keyword>
<evidence type="ECO:0000313" key="4">
    <source>
        <dbReference type="Proteomes" id="UP000323324"/>
    </source>
</evidence>
<keyword evidence="1" id="KW-0812">Transmembrane</keyword>
<evidence type="ECO:0000313" key="3">
    <source>
        <dbReference type="EMBL" id="TYB77485.1"/>
    </source>
</evidence>
<dbReference type="RefSeq" id="WP_148368773.1">
    <property type="nucleotide sequence ID" value="NZ_VSKM01000003.1"/>
</dbReference>
<feature type="domain" description="DUF4350" evidence="2">
    <location>
        <begin position="41"/>
        <end position="234"/>
    </location>
</feature>
<dbReference type="InterPro" id="IPR025646">
    <property type="entry name" value="DUF4350"/>
</dbReference>
<protein>
    <submittedName>
        <fullName evidence="3">DUF4350 domain-containing protein</fullName>
    </submittedName>
</protein>
<keyword evidence="1" id="KW-1133">Transmembrane helix</keyword>
<dbReference type="EMBL" id="VSKM01000003">
    <property type="protein sequence ID" value="TYB77485.1"/>
    <property type="molecule type" value="Genomic_DNA"/>
</dbReference>
<comment type="caution">
    <text evidence="3">The sequence shown here is derived from an EMBL/GenBank/DDBJ whole genome shotgun (WGS) entry which is preliminary data.</text>
</comment>
<sequence length="410" mass="47460">MDKKGKIYVGLTALVIILLVGAEYSKPEEINWFPSYTKHHKIPFGTYVFHDQLERIIGNENLKEVDRPPYEYLKNNTIKGTYFFSNSAINFDEAELHSLLEWTAKGNTLVVASSQFGENILDTLGLDQNVISNFKNIENTFQLHLNNKKLYKNTDAFIFDKANFIHYFSKIDCLQTQVIASVNNANDNPTINNPKYPNTIKQSFGEGTIILSLFPQAFTNYFILKSPNQYFTAGIMSYLDTTEPLYYDNYYKSGKKVNTSPMHVFLNNDHLKWAYYLMLIGVLFYVIFEGKRKQRAIPVVEPLRNQTVDFTRTIANMYYENGKNHDIATHKIQHLLEYIRTHLHLDTNTINETFITNLAARSNNTIQDTQALFNTIETIANQEKTSVELLQKLNTSIELFKSNNEWKIKT</sequence>
<evidence type="ECO:0000259" key="2">
    <source>
        <dbReference type="Pfam" id="PF14258"/>
    </source>
</evidence>
<organism evidence="3 4">
    <name type="scientific">Bizionia saleffrena</name>
    <dbReference type="NCBI Taxonomy" id="291189"/>
    <lineage>
        <taxon>Bacteria</taxon>
        <taxon>Pseudomonadati</taxon>
        <taxon>Bacteroidota</taxon>
        <taxon>Flavobacteriia</taxon>
        <taxon>Flavobacteriales</taxon>
        <taxon>Flavobacteriaceae</taxon>
        <taxon>Bizionia</taxon>
    </lineage>
</organism>
<accession>A0A8H2LGE9</accession>
<dbReference type="Proteomes" id="UP000323324">
    <property type="component" value="Unassembled WGS sequence"/>
</dbReference>
<dbReference type="Pfam" id="PF14258">
    <property type="entry name" value="DUF4350"/>
    <property type="match status" value="1"/>
</dbReference>
<dbReference type="AlphaFoldDB" id="A0A8H2LGE9"/>
<proteinExistence type="predicted"/>
<reference evidence="3 4" key="1">
    <citation type="submission" date="2019-08" db="EMBL/GenBank/DDBJ databases">
        <title>Genomes of Antarctic Bizionia species.</title>
        <authorList>
            <person name="Bowman J.P."/>
        </authorList>
    </citation>
    <scope>NUCLEOTIDE SEQUENCE [LARGE SCALE GENOMIC DNA]</scope>
    <source>
        <strain evidence="3 4">HFD</strain>
    </source>
</reference>
<evidence type="ECO:0000256" key="1">
    <source>
        <dbReference type="SAM" id="Phobius"/>
    </source>
</evidence>
<name>A0A8H2LGE9_9FLAO</name>
<keyword evidence="4" id="KW-1185">Reference proteome</keyword>
<feature type="transmembrane region" description="Helical" evidence="1">
    <location>
        <begin position="273"/>
        <end position="288"/>
    </location>
</feature>